<dbReference type="PANTHER" id="PTHR43344:SF13">
    <property type="entry name" value="PHOSPHATASE RV3661-RELATED"/>
    <property type="match status" value="1"/>
</dbReference>
<dbReference type="InterPro" id="IPR050582">
    <property type="entry name" value="HAD-like_SerB"/>
</dbReference>
<evidence type="ECO:0000313" key="5">
    <source>
        <dbReference type="Proteomes" id="UP001370348"/>
    </source>
</evidence>
<dbReference type="Pfam" id="PF12710">
    <property type="entry name" value="HAD"/>
    <property type="match status" value="1"/>
</dbReference>
<evidence type="ECO:0000256" key="2">
    <source>
        <dbReference type="ARBA" id="ARBA00022801"/>
    </source>
</evidence>
<evidence type="ECO:0000256" key="1">
    <source>
        <dbReference type="ARBA" id="ARBA00022723"/>
    </source>
</evidence>
<keyword evidence="3" id="KW-0460">Magnesium</keyword>
<dbReference type="EMBL" id="CP089984">
    <property type="protein sequence ID" value="WXB12391.1"/>
    <property type="molecule type" value="Genomic_DNA"/>
</dbReference>
<dbReference type="Gene3D" id="3.40.50.1000">
    <property type="entry name" value="HAD superfamily/HAD-like"/>
    <property type="match status" value="1"/>
</dbReference>
<protein>
    <submittedName>
        <fullName evidence="4">HAD-IB family hydrolase</fullName>
    </submittedName>
</protein>
<dbReference type="SUPFAM" id="SSF56784">
    <property type="entry name" value="HAD-like"/>
    <property type="match status" value="1"/>
</dbReference>
<dbReference type="NCBIfam" id="TIGR01490">
    <property type="entry name" value="HAD-SF-IB-hyp1"/>
    <property type="match status" value="1"/>
</dbReference>
<gene>
    <name evidence="4" type="ORF">LZC94_31645</name>
</gene>
<dbReference type="NCBIfam" id="TIGR01488">
    <property type="entry name" value="HAD-SF-IB"/>
    <property type="match status" value="1"/>
</dbReference>
<reference evidence="4 5" key="1">
    <citation type="submission" date="2021-12" db="EMBL/GenBank/DDBJ databases">
        <title>Discovery of the Pendulisporaceae a myxobacterial family with distinct sporulation behavior and unique specialized metabolism.</title>
        <authorList>
            <person name="Garcia R."/>
            <person name="Popoff A."/>
            <person name="Bader C.D."/>
            <person name="Loehr J."/>
            <person name="Walesch S."/>
            <person name="Walt C."/>
            <person name="Boldt J."/>
            <person name="Bunk B."/>
            <person name="Haeckl F.J.F.P.J."/>
            <person name="Gunesch A.P."/>
            <person name="Birkelbach J."/>
            <person name="Nuebel U."/>
            <person name="Pietschmann T."/>
            <person name="Bach T."/>
            <person name="Mueller R."/>
        </authorList>
    </citation>
    <scope>NUCLEOTIDE SEQUENCE [LARGE SCALE GENOMIC DNA]</scope>
    <source>
        <strain evidence="4 5">MSr11954</strain>
    </source>
</reference>
<accession>A0ABZ2LRJ2</accession>
<organism evidence="4 5">
    <name type="scientific">Pendulispora albinea</name>
    <dbReference type="NCBI Taxonomy" id="2741071"/>
    <lineage>
        <taxon>Bacteria</taxon>
        <taxon>Pseudomonadati</taxon>
        <taxon>Myxococcota</taxon>
        <taxon>Myxococcia</taxon>
        <taxon>Myxococcales</taxon>
        <taxon>Sorangiineae</taxon>
        <taxon>Pendulisporaceae</taxon>
        <taxon>Pendulispora</taxon>
    </lineage>
</organism>
<dbReference type="PANTHER" id="PTHR43344">
    <property type="entry name" value="PHOSPHOSERINE PHOSPHATASE"/>
    <property type="match status" value="1"/>
</dbReference>
<dbReference type="Gene3D" id="1.20.1440.100">
    <property type="entry name" value="SG protein - dephosphorylation function"/>
    <property type="match status" value="1"/>
</dbReference>
<dbReference type="CDD" id="cd02612">
    <property type="entry name" value="HAD_PGPPase"/>
    <property type="match status" value="1"/>
</dbReference>
<name>A0ABZ2LRJ2_9BACT</name>
<dbReference type="Proteomes" id="UP001370348">
    <property type="component" value="Chromosome"/>
</dbReference>
<dbReference type="InterPro" id="IPR023214">
    <property type="entry name" value="HAD_sf"/>
</dbReference>
<evidence type="ECO:0000313" key="4">
    <source>
        <dbReference type="EMBL" id="WXB12391.1"/>
    </source>
</evidence>
<dbReference type="InterPro" id="IPR036412">
    <property type="entry name" value="HAD-like_sf"/>
</dbReference>
<keyword evidence="2 4" id="KW-0378">Hydrolase</keyword>
<keyword evidence="5" id="KW-1185">Reference proteome</keyword>
<proteinExistence type="predicted"/>
<sequence>MPRAALFDMDRTLVRRETASLYIRYQRTIGEATWRDAARVSYWVLLYTFGVIDAPGVAAKVMRGFAGMPETVLASRCDDWFRRYVEEHVADRGRAAVAQHLAQGDIVAIATGASPYAARPLARRLGIQHIVSSELEVGRDGRFTGRALEPLAYGAGKVVRAARLAESLGFSLKDSVFYTDSFTDLPLLEAVGEQVVVNPDPRLLRLARRRGWRIEAW</sequence>
<dbReference type="RefSeq" id="WP_394822013.1">
    <property type="nucleotide sequence ID" value="NZ_CP089984.1"/>
</dbReference>
<dbReference type="GO" id="GO:0016787">
    <property type="term" value="F:hydrolase activity"/>
    <property type="evidence" value="ECO:0007669"/>
    <property type="project" value="UniProtKB-KW"/>
</dbReference>
<keyword evidence="1" id="KW-0479">Metal-binding</keyword>
<evidence type="ECO:0000256" key="3">
    <source>
        <dbReference type="ARBA" id="ARBA00022842"/>
    </source>
</evidence>
<dbReference type="InterPro" id="IPR006385">
    <property type="entry name" value="HAD_hydro_SerB1"/>
</dbReference>